<dbReference type="Pfam" id="PF00389">
    <property type="entry name" value="2-Hacid_dh"/>
    <property type="match status" value="1"/>
</dbReference>
<evidence type="ECO:0000259" key="5">
    <source>
        <dbReference type="Pfam" id="PF00389"/>
    </source>
</evidence>
<dbReference type="InterPro" id="IPR006139">
    <property type="entry name" value="D-isomer_2_OHA_DH_cat_dom"/>
</dbReference>
<evidence type="ECO:0000313" key="7">
    <source>
        <dbReference type="EMBL" id="MET4575759.1"/>
    </source>
</evidence>
<protein>
    <submittedName>
        <fullName evidence="7">D-3-phosphoglycerate dehydrogenase</fullName>
        <ecNumber evidence="7">1.1.1.399</ecNumber>
        <ecNumber evidence="7">1.1.1.95</ecNumber>
    </submittedName>
</protein>
<dbReference type="SUPFAM" id="SSF52283">
    <property type="entry name" value="Formate/glycerate dehydrogenase catalytic domain-like"/>
    <property type="match status" value="1"/>
</dbReference>
<dbReference type="EC" id="1.1.1.95" evidence="7"/>
<dbReference type="EMBL" id="JBEPSH010000002">
    <property type="protein sequence ID" value="MET4575759.1"/>
    <property type="molecule type" value="Genomic_DNA"/>
</dbReference>
<dbReference type="InterPro" id="IPR043322">
    <property type="entry name" value="CtBP"/>
</dbReference>
<evidence type="ECO:0000256" key="1">
    <source>
        <dbReference type="ARBA" id="ARBA00005854"/>
    </source>
</evidence>
<dbReference type="GO" id="GO:0004617">
    <property type="term" value="F:phosphoglycerate dehydrogenase activity"/>
    <property type="evidence" value="ECO:0007669"/>
    <property type="project" value="UniProtKB-EC"/>
</dbReference>
<proteinExistence type="inferred from homology"/>
<dbReference type="EC" id="1.1.1.399" evidence="7"/>
<keyword evidence="8" id="KW-1185">Reference proteome</keyword>
<name>A0ABV2Q409_9BURK</name>
<dbReference type="InterPro" id="IPR050418">
    <property type="entry name" value="D-iso_2-hydroxyacid_DH_PdxB"/>
</dbReference>
<dbReference type="PANTHER" id="PTHR43761:SF1">
    <property type="entry name" value="D-ISOMER SPECIFIC 2-HYDROXYACID DEHYDROGENASE CATALYTIC DOMAIN-CONTAINING PROTEIN-RELATED"/>
    <property type="match status" value="1"/>
</dbReference>
<organism evidence="7 8">
    <name type="scientific">Ottowia thiooxydans</name>
    <dbReference type="NCBI Taxonomy" id="219182"/>
    <lineage>
        <taxon>Bacteria</taxon>
        <taxon>Pseudomonadati</taxon>
        <taxon>Pseudomonadota</taxon>
        <taxon>Betaproteobacteria</taxon>
        <taxon>Burkholderiales</taxon>
        <taxon>Comamonadaceae</taxon>
        <taxon>Ottowia</taxon>
    </lineage>
</organism>
<gene>
    <name evidence="7" type="ORF">ABIE13_000859</name>
</gene>
<dbReference type="InterPro" id="IPR029753">
    <property type="entry name" value="D-isomer_DH_CS"/>
</dbReference>
<evidence type="ECO:0000256" key="2">
    <source>
        <dbReference type="ARBA" id="ARBA00023002"/>
    </source>
</evidence>
<comment type="caution">
    <text evidence="7">The sequence shown here is derived from an EMBL/GenBank/DDBJ whole genome shotgun (WGS) entry which is preliminary data.</text>
</comment>
<feature type="domain" description="D-isomer specific 2-hydroxyacid dehydrogenase NAD-binding" evidence="6">
    <location>
        <begin position="107"/>
        <end position="283"/>
    </location>
</feature>
<dbReference type="Proteomes" id="UP001549320">
    <property type="component" value="Unassembled WGS sequence"/>
</dbReference>
<keyword evidence="2 4" id="KW-0560">Oxidoreductase</keyword>
<dbReference type="InterPro" id="IPR036291">
    <property type="entry name" value="NAD(P)-bd_dom_sf"/>
</dbReference>
<evidence type="ECO:0000256" key="3">
    <source>
        <dbReference type="ARBA" id="ARBA00023027"/>
    </source>
</evidence>
<sequence length="323" mass="35140">MRALITDTEMADPDIERKLLEAAGFEVTVGHCKTEADVIACAQGMDALLVTYAPVTAAVFAACPSVRMISRHGIGVDSIDTDAALEHGVWVSNVPDYGYDEVPTHAISLLFSLLRHITFHDRQVRSGVWNFAQTGRIDRIADMTLGIVGLGRLGRFTMELCRPFFKHVAAFDPFLPDDKWPAGVEKCSLEEVFQKANAISLHLPLNADTRHIVNQQLLSCIPERGAYLVNTSRGGLTDLDAVLAALDSGRLRGVGLDVLPVEPPAPDHPILHHPRAIVTPHAAFYSTESVLDLRHKFAVNVVAWKREGVAPNAVVRGHVAATA</sequence>
<dbReference type="Gene3D" id="3.40.50.720">
    <property type="entry name" value="NAD(P)-binding Rossmann-like Domain"/>
    <property type="match status" value="2"/>
</dbReference>
<comment type="similarity">
    <text evidence="1 4">Belongs to the D-isomer specific 2-hydroxyacid dehydrogenase family.</text>
</comment>
<feature type="domain" description="D-isomer specific 2-hydroxyacid dehydrogenase catalytic" evidence="5">
    <location>
        <begin position="13"/>
        <end position="314"/>
    </location>
</feature>
<accession>A0ABV2Q409</accession>
<dbReference type="RefSeq" id="WP_354441422.1">
    <property type="nucleotide sequence ID" value="NZ_JBEPSH010000002.1"/>
</dbReference>
<dbReference type="PANTHER" id="PTHR43761">
    <property type="entry name" value="D-ISOMER SPECIFIC 2-HYDROXYACID DEHYDROGENASE FAMILY PROTEIN (AFU_ORTHOLOGUE AFUA_1G13630)"/>
    <property type="match status" value="1"/>
</dbReference>
<dbReference type="PROSITE" id="PS00670">
    <property type="entry name" value="D_2_HYDROXYACID_DH_2"/>
    <property type="match status" value="1"/>
</dbReference>
<reference evidence="7 8" key="1">
    <citation type="submission" date="2024-06" db="EMBL/GenBank/DDBJ databases">
        <title>Sorghum-associated microbial communities from plants grown in Nebraska, USA.</title>
        <authorList>
            <person name="Schachtman D."/>
        </authorList>
    </citation>
    <scope>NUCLEOTIDE SEQUENCE [LARGE SCALE GENOMIC DNA]</scope>
    <source>
        <strain evidence="7 8">2709</strain>
    </source>
</reference>
<evidence type="ECO:0000313" key="8">
    <source>
        <dbReference type="Proteomes" id="UP001549320"/>
    </source>
</evidence>
<dbReference type="CDD" id="cd05299">
    <property type="entry name" value="CtBP_dh"/>
    <property type="match status" value="1"/>
</dbReference>
<dbReference type="SUPFAM" id="SSF51735">
    <property type="entry name" value="NAD(P)-binding Rossmann-fold domains"/>
    <property type="match status" value="1"/>
</dbReference>
<evidence type="ECO:0000256" key="4">
    <source>
        <dbReference type="RuleBase" id="RU003719"/>
    </source>
</evidence>
<dbReference type="Pfam" id="PF02826">
    <property type="entry name" value="2-Hacid_dh_C"/>
    <property type="match status" value="1"/>
</dbReference>
<evidence type="ECO:0000259" key="6">
    <source>
        <dbReference type="Pfam" id="PF02826"/>
    </source>
</evidence>
<dbReference type="InterPro" id="IPR006140">
    <property type="entry name" value="D-isomer_DH_NAD-bd"/>
</dbReference>
<keyword evidence="3" id="KW-0520">NAD</keyword>